<dbReference type="Gene3D" id="1.10.443.10">
    <property type="entry name" value="Intergrase catalytic core"/>
    <property type="match status" value="1"/>
</dbReference>
<dbReference type="InterPro" id="IPR028259">
    <property type="entry name" value="AP2-like_int_N"/>
</dbReference>
<keyword evidence="3" id="KW-0233">DNA recombination</keyword>
<gene>
    <name evidence="6" type="ORF">GCM10023320_74920</name>
</gene>
<evidence type="ECO:0000256" key="1">
    <source>
        <dbReference type="ARBA" id="ARBA00022908"/>
    </source>
</evidence>
<dbReference type="InterPro" id="IPR004107">
    <property type="entry name" value="Integrase_SAM-like_N"/>
</dbReference>
<evidence type="ECO:0000313" key="6">
    <source>
        <dbReference type="EMBL" id="GAA5139205.1"/>
    </source>
</evidence>
<evidence type="ECO:0000256" key="4">
    <source>
        <dbReference type="SAM" id="MobiDB-lite"/>
    </source>
</evidence>
<dbReference type="InterPro" id="IPR011010">
    <property type="entry name" value="DNA_brk_join_enz"/>
</dbReference>
<evidence type="ECO:0000256" key="3">
    <source>
        <dbReference type="ARBA" id="ARBA00023172"/>
    </source>
</evidence>
<evidence type="ECO:0000256" key="2">
    <source>
        <dbReference type="ARBA" id="ARBA00023125"/>
    </source>
</evidence>
<keyword evidence="7" id="KW-1185">Reference proteome</keyword>
<dbReference type="SUPFAM" id="SSF56349">
    <property type="entry name" value="DNA breaking-rejoining enzymes"/>
    <property type="match status" value="1"/>
</dbReference>
<accession>A0ABP9P285</accession>
<dbReference type="Pfam" id="PF14657">
    <property type="entry name" value="Arm-DNA-bind_4"/>
    <property type="match status" value="1"/>
</dbReference>
<protein>
    <recommendedName>
        <fullName evidence="5">Tyr recombinase domain-containing protein</fullName>
    </recommendedName>
</protein>
<dbReference type="Proteomes" id="UP001500804">
    <property type="component" value="Unassembled WGS sequence"/>
</dbReference>
<proteinExistence type="predicted"/>
<feature type="domain" description="Tyr recombinase" evidence="5">
    <location>
        <begin position="303"/>
        <end position="501"/>
    </location>
</feature>
<dbReference type="CDD" id="cd01189">
    <property type="entry name" value="INT_ICEBs1_C_like"/>
    <property type="match status" value="1"/>
</dbReference>
<comment type="caution">
    <text evidence="6">The sequence shown here is derived from an EMBL/GenBank/DDBJ whole genome shotgun (WGS) entry which is preliminary data.</text>
</comment>
<sequence>MTTQKIEELPAPEHGSPPRVVAGDQQGVRIPLRRLGGTARAASREPGLRRHSTSARNGREACVSADGRAAQTKGITVHQRGSTWHYRLELEPHPLTGKRQRENRGGFATEEEAWDAAMASKQRHGSGRQVRASRRAVRAFLAEWLDAVSDSLKPSTRQNYEDYIRANVNPLIGDRRMQDITVPVLNLLYRHLLTEGRIRTDKNAAMYAYWQANRARHEGKGPTPAEVVTACGVTIHAARAAVRRFRRGRVPVEHGTGLAPKTVKNIHRMLHRAFGDAVAWDYIVSNPAEHASLPREQRRMARNRPKPWTVDELTAWLRLALSDRFAAMWLLAATTGMRRSELAGADRELLDLDAATLTIEDTRVVVAGRTIDSDGKSNSGVRVISLDAFSVQMLRQYLAVLDDERAAWGPGYDSSHTKLMRYEDGRRLHADTVTRRFNRLVDLAGVRRIRLHDVRHTYATLSLDSGVHAKIVSDRIGHAHEGITVQIYGHRSTGHDREAAELVAGLIRTRLDAPTSDAG</sequence>
<dbReference type="PANTHER" id="PTHR30349">
    <property type="entry name" value="PHAGE INTEGRASE-RELATED"/>
    <property type="match status" value="1"/>
</dbReference>
<dbReference type="InterPro" id="IPR002104">
    <property type="entry name" value="Integrase_catalytic"/>
</dbReference>
<evidence type="ECO:0000259" key="5">
    <source>
        <dbReference type="PROSITE" id="PS51898"/>
    </source>
</evidence>
<dbReference type="Pfam" id="PF14659">
    <property type="entry name" value="Phage_int_SAM_3"/>
    <property type="match status" value="1"/>
</dbReference>
<dbReference type="PROSITE" id="PS51898">
    <property type="entry name" value="TYR_RECOMBINASE"/>
    <property type="match status" value="1"/>
</dbReference>
<name>A0ABP9P285_9PSEU</name>
<keyword evidence="1" id="KW-0229">DNA integration</keyword>
<dbReference type="EMBL" id="BAABJO010000043">
    <property type="protein sequence ID" value="GAA5139205.1"/>
    <property type="molecule type" value="Genomic_DNA"/>
</dbReference>
<evidence type="ECO:0000313" key="7">
    <source>
        <dbReference type="Proteomes" id="UP001500804"/>
    </source>
</evidence>
<dbReference type="InterPro" id="IPR010998">
    <property type="entry name" value="Integrase_recombinase_N"/>
</dbReference>
<dbReference type="InterPro" id="IPR050090">
    <property type="entry name" value="Tyrosine_recombinase_XerCD"/>
</dbReference>
<dbReference type="PANTHER" id="PTHR30349:SF91">
    <property type="entry name" value="INTA PROTEIN"/>
    <property type="match status" value="1"/>
</dbReference>
<keyword evidence="2" id="KW-0238">DNA-binding</keyword>
<dbReference type="Pfam" id="PF00589">
    <property type="entry name" value="Phage_integrase"/>
    <property type="match status" value="1"/>
</dbReference>
<dbReference type="InterPro" id="IPR013762">
    <property type="entry name" value="Integrase-like_cat_sf"/>
</dbReference>
<feature type="region of interest" description="Disordered" evidence="4">
    <location>
        <begin position="1"/>
        <end position="24"/>
    </location>
</feature>
<reference evidence="7" key="1">
    <citation type="journal article" date="2019" name="Int. J. Syst. Evol. Microbiol.">
        <title>The Global Catalogue of Microorganisms (GCM) 10K type strain sequencing project: providing services to taxonomists for standard genome sequencing and annotation.</title>
        <authorList>
            <consortium name="The Broad Institute Genomics Platform"/>
            <consortium name="The Broad Institute Genome Sequencing Center for Infectious Disease"/>
            <person name="Wu L."/>
            <person name="Ma J."/>
        </authorList>
    </citation>
    <scope>NUCLEOTIDE SEQUENCE [LARGE SCALE GENOMIC DNA]</scope>
    <source>
        <strain evidence="7">JCM 18302</strain>
    </source>
</reference>
<dbReference type="Gene3D" id="1.10.150.130">
    <property type="match status" value="1"/>
</dbReference>
<organism evidence="6 7">
    <name type="scientific">Pseudonocardia adelaidensis</name>
    <dbReference type="NCBI Taxonomy" id="648754"/>
    <lineage>
        <taxon>Bacteria</taxon>
        <taxon>Bacillati</taxon>
        <taxon>Actinomycetota</taxon>
        <taxon>Actinomycetes</taxon>
        <taxon>Pseudonocardiales</taxon>
        <taxon>Pseudonocardiaceae</taxon>
        <taxon>Pseudonocardia</taxon>
    </lineage>
</organism>
<feature type="region of interest" description="Disordered" evidence="4">
    <location>
        <begin position="38"/>
        <end position="58"/>
    </location>
</feature>